<evidence type="ECO:0000259" key="1">
    <source>
        <dbReference type="Pfam" id="PF03432"/>
    </source>
</evidence>
<dbReference type="RefSeq" id="WP_129746346.1">
    <property type="nucleotide sequence ID" value="NZ_JUIV01000003.1"/>
</dbReference>
<gene>
    <name evidence="2" type="ORF">NU08_1320</name>
</gene>
<protein>
    <submittedName>
        <fullName evidence="2">Relaxase/mobilization nuclease family protein</fullName>
    </submittedName>
</protein>
<comment type="caution">
    <text evidence="2">The sequence shown here is derived from an EMBL/GenBank/DDBJ whole genome shotgun (WGS) entry which is preliminary data.</text>
</comment>
<evidence type="ECO:0000313" key="3">
    <source>
        <dbReference type="Proteomes" id="UP000290433"/>
    </source>
</evidence>
<dbReference type="Proteomes" id="UP000290433">
    <property type="component" value="Unassembled WGS sequence"/>
</dbReference>
<accession>A0A444W187</accession>
<proteinExistence type="predicted"/>
<organism evidence="2 3">
    <name type="scientific">Flavobacterium anhuiense</name>
    <dbReference type="NCBI Taxonomy" id="459526"/>
    <lineage>
        <taxon>Bacteria</taxon>
        <taxon>Pseudomonadati</taxon>
        <taxon>Bacteroidota</taxon>
        <taxon>Flavobacteriia</taxon>
        <taxon>Flavobacteriales</taxon>
        <taxon>Flavobacteriaceae</taxon>
        <taxon>Flavobacterium</taxon>
    </lineage>
</organism>
<feature type="domain" description="MobA/VirD2-like nuclease" evidence="1">
    <location>
        <begin position="17"/>
        <end position="151"/>
    </location>
</feature>
<reference evidence="2 3" key="1">
    <citation type="submission" date="2014-12" db="EMBL/GenBank/DDBJ databases">
        <title>Genome sequence of Flavobacterium anhuiense RCM74.</title>
        <authorList>
            <person name="Kim J.F."/>
            <person name="Song J.Y."/>
            <person name="Kwak M.-J."/>
            <person name="Lee S.-W."/>
        </authorList>
    </citation>
    <scope>NUCLEOTIDE SEQUENCE [LARGE SCALE GENOMIC DNA]</scope>
    <source>
        <strain evidence="2 3">RCM74</strain>
    </source>
</reference>
<name>A0A444W187_9FLAO</name>
<sequence length="414" mass="47637">MVAVIKTSSSIRSVLNYNENKVEIGKAECISAVNYPLELEKLSFTSKLNRFLKLAELNTNAKRNTVHISLNFDPSENHSKEKLAEIADTYMEKLGFGRQPYLVYQHYDAGHPHCHIVTNNIQRDGKRIDLHLLGVRKSEPARKEIEEIFGLVKAEGRKQKEQFSLNPIDVGRVQYGKAESRKAINSVLSKVLFDYKYSSLPELNAVLNLYNVHADRGSKESRVFKNYGLLYKILDQNSKPIGVPIKASEFYSRPTLKFLEGKFRSNEAEKESCKKYVKNAVKLAFNRENIFSPEKLSKILERESIHMILRKSNEGQLYGITYVDHKTRSIFNGSSLGKEFSAKGIQESCAMKILGFERKHKNSISTSSEYFQNVESKEYIKENLADILLRGEKINDYVSKKFRQKKKRRIYRGI</sequence>
<dbReference type="EMBL" id="JUIV01000003">
    <property type="protein sequence ID" value="RYJ39651.1"/>
    <property type="molecule type" value="Genomic_DNA"/>
</dbReference>
<dbReference type="Pfam" id="PF03432">
    <property type="entry name" value="Relaxase"/>
    <property type="match status" value="1"/>
</dbReference>
<dbReference type="InterPro" id="IPR005094">
    <property type="entry name" value="Endonuclease_MobA/VirD2"/>
</dbReference>
<dbReference type="AlphaFoldDB" id="A0A444W187"/>
<evidence type="ECO:0000313" key="2">
    <source>
        <dbReference type="EMBL" id="RYJ39651.1"/>
    </source>
</evidence>
<dbReference type="OrthoDB" id="915634at2"/>